<evidence type="ECO:0000313" key="3">
    <source>
        <dbReference type="Proteomes" id="UP000595691"/>
    </source>
</evidence>
<keyword evidence="3" id="KW-1185">Reference proteome</keyword>
<feature type="transmembrane region" description="Helical" evidence="1">
    <location>
        <begin position="6"/>
        <end position="23"/>
    </location>
</feature>
<keyword evidence="1" id="KW-1133">Transmembrane helix</keyword>
<sequence length="155" mass="18709">MRRKNIYILLMTILPWLTLPLIGRKVVKRFLPGTLFMSVYLIIEGLIAEKKKWWRFHYPVKPNVIGEFPLIIGPFFIGSLWIFKFTFGKFKIYQVINLLIDYIFIYGLLNILEKIGYVSLMKMSKFRLSLLFLVKTFFMYGFQVIYEKYFRYKSI</sequence>
<organism evidence="2 3">
    <name type="scientific">Heyndrickxia vini</name>
    <dbReference type="NCBI Taxonomy" id="1476025"/>
    <lineage>
        <taxon>Bacteria</taxon>
        <taxon>Bacillati</taxon>
        <taxon>Bacillota</taxon>
        <taxon>Bacilli</taxon>
        <taxon>Bacillales</taxon>
        <taxon>Bacillaceae</taxon>
        <taxon>Heyndrickxia</taxon>
    </lineage>
</organism>
<dbReference type="RefSeq" id="WP_202777264.1">
    <property type="nucleotide sequence ID" value="NZ_CP065425.1"/>
</dbReference>
<evidence type="ECO:0000256" key="1">
    <source>
        <dbReference type="SAM" id="Phobius"/>
    </source>
</evidence>
<name>A0ABX7DY76_9BACI</name>
<dbReference type="Proteomes" id="UP000595691">
    <property type="component" value="Chromosome"/>
</dbReference>
<evidence type="ECO:0008006" key="4">
    <source>
        <dbReference type="Google" id="ProtNLM"/>
    </source>
</evidence>
<proteinExistence type="predicted"/>
<gene>
    <name evidence="2" type="ORF">I5776_15440</name>
</gene>
<feature type="transmembrane region" description="Helical" evidence="1">
    <location>
        <begin position="126"/>
        <end position="146"/>
    </location>
</feature>
<evidence type="ECO:0000313" key="2">
    <source>
        <dbReference type="EMBL" id="QQZ08448.1"/>
    </source>
</evidence>
<keyword evidence="1" id="KW-0812">Transmembrane</keyword>
<feature type="transmembrane region" description="Helical" evidence="1">
    <location>
        <begin position="68"/>
        <end position="87"/>
    </location>
</feature>
<feature type="transmembrane region" description="Helical" evidence="1">
    <location>
        <begin position="30"/>
        <end position="48"/>
    </location>
</feature>
<feature type="transmembrane region" description="Helical" evidence="1">
    <location>
        <begin position="99"/>
        <end position="120"/>
    </location>
</feature>
<keyword evidence="1" id="KW-0472">Membrane</keyword>
<reference evidence="2 3" key="1">
    <citation type="submission" date="2020-11" db="EMBL/GenBank/DDBJ databases">
        <title>Taxonomic evaluation of the Bacillus sporothermodurans group of bacteria based on whole genome sequences.</title>
        <authorList>
            <person name="Fiedler G."/>
            <person name="Herbstmann A.-D."/>
            <person name="Doll E."/>
            <person name="Wenning M."/>
            <person name="Brinks E."/>
            <person name="Kabisch J."/>
            <person name="Breitenwieser F."/>
            <person name="Lappann M."/>
            <person name="Boehnlein C."/>
            <person name="Franz C."/>
        </authorList>
    </citation>
    <scope>NUCLEOTIDE SEQUENCE [LARGE SCALE GENOMIC DNA]</scope>
    <source>
        <strain evidence="2 3">JCM 19841</strain>
    </source>
</reference>
<accession>A0ABX7DY76</accession>
<dbReference type="EMBL" id="CP065425">
    <property type="protein sequence ID" value="QQZ08448.1"/>
    <property type="molecule type" value="Genomic_DNA"/>
</dbReference>
<protein>
    <recommendedName>
        <fullName evidence="4">ATP synthase F0 subunit 6</fullName>
    </recommendedName>
</protein>